<dbReference type="InterPro" id="IPR000719">
    <property type="entry name" value="Prot_kinase_dom"/>
</dbReference>
<dbReference type="STRING" id="47427.A0A2H3DFX8"/>
<dbReference type="InterPro" id="IPR008266">
    <property type="entry name" value="Tyr_kinase_AS"/>
</dbReference>
<sequence length="361" mass="41112">MHSWDVLSSFDTSLESRVRDILRCVDEKPWRQIETVPPWLEVLVMNILQEELDGTSPDDSYYYVCMRCLRALGKARNVVPESFILGGIRRKGNFPCTGGGLSDVWEGDMGGKPVCLKVLRTFSLSNCEKEALLKDLCREALVWKQLHHKNIVPFLGINYEHFKPRCCLISPWMKNGNIISFLKTNKHHDRIKCILELADAVEFLHGLNPRIVHGDIRGENILVDDELRCCLADFGSNISVATQAPSESSMSHSSLRWLAPELQVYDPELYDQECLPGRDIYAFGCTVIEIFTLKPPFSHIQPAAILYRIYSGERHPRPSPSVFPSDQLWKLVEQCMSLQPKERPTASDVKHVLAHMQIPVL</sequence>
<dbReference type="OrthoDB" id="346907at2759"/>
<accession>A0A2H3DFX8</accession>
<name>A0A2H3DFX8_ARMGA</name>
<reference evidence="3" key="1">
    <citation type="journal article" date="2017" name="Nat. Ecol. Evol.">
        <title>Genome expansion and lineage-specific genetic innovations in the forest pathogenic fungi Armillaria.</title>
        <authorList>
            <person name="Sipos G."/>
            <person name="Prasanna A.N."/>
            <person name="Walter M.C."/>
            <person name="O'Connor E."/>
            <person name="Balint B."/>
            <person name="Krizsan K."/>
            <person name="Kiss B."/>
            <person name="Hess J."/>
            <person name="Varga T."/>
            <person name="Slot J."/>
            <person name="Riley R."/>
            <person name="Boka B."/>
            <person name="Rigling D."/>
            <person name="Barry K."/>
            <person name="Lee J."/>
            <person name="Mihaltcheva S."/>
            <person name="LaButti K."/>
            <person name="Lipzen A."/>
            <person name="Waldron R."/>
            <person name="Moloney N.M."/>
            <person name="Sperisen C."/>
            <person name="Kredics L."/>
            <person name="Vagvoelgyi C."/>
            <person name="Patrignani A."/>
            <person name="Fitzpatrick D."/>
            <person name="Nagy I."/>
            <person name="Doyle S."/>
            <person name="Anderson J.B."/>
            <person name="Grigoriev I.V."/>
            <person name="Gueldener U."/>
            <person name="Muensterkoetter M."/>
            <person name="Nagy L.G."/>
        </authorList>
    </citation>
    <scope>NUCLEOTIDE SEQUENCE [LARGE SCALE GENOMIC DNA]</scope>
    <source>
        <strain evidence="3">Ar21-2</strain>
    </source>
</reference>
<evidence type="ECO:0000313" key="2">
    <source>
        <dbReference type="EMBL" id="PBK94119.1"/>
    </source>
</evidence>
<dbReference type="AlphaFoldDB" id="A0A2H3DFX8"/>
<dbReference type="EMBL" id="KZ293655">
    <property type="protein sequence ID" value="PBK94119.1"/>
    <property type="molecule type" value="Genomic_DNA"/>
</dbReference>
<dbReference type="Pfam" id="PF07714">
    <property type="entry name" value="PK_Tyr_Ser-Thr"/>
    <property type="match status" value="1"/>
</dbReference>
<dbReference type="InterPro" id="IPR001245">
    <property type="entry name" value="Ser-Thr/Tyr_kinase_cat_dom"/>
</dbReference>
<dbReference type="GO" id="GO:0004674">
    <property type="term" value="F:protein serine/threonine kinase activity"/>
    <property type="evidence" value="ECO:0007669"/>
    <property type="project" value="TreeGrafter"/>
</dbReference>
<dbReference type="PANTHER" id="PTHR44329">
    <property type="entry name" value="SERINE/THREONINE-PROTEIN KINASE TNNI3K-RELATED"/>
    <property type="match status" value="1"/>
</dbReference>
<dbReference type="InterPro" id="IPR011009">
    <property type="entry name" value="Kinase-like_dom_sf"/>
</dbReference>
<keyword evidence="2" id="KW-0418">Kinase</keyword>
<keyword evidence="3" id="KW-1185">Reference proteome</keyword>
<dbReference type="PROSITE" id="PS50011">
    <property type="entry name" value="PROTEIN_KINASE_DOM"/>
    <property type="match status" value="1"/>
</dbReference>
<dbReference type="SUPFAM" id="SSF56112">
    <property type="entry name" value="Protein kinase-like (PK-like)"/>
    <property type="match status" value="1"/>
</dbReference>
<dbReference type="Proteomes" id="UP000217790">
    <property type="component" value="Unassembled WGS sequence"/>
</dbReference>
<dbReference type="InParanoid" id="A0A2H3DFX8"/>
<gene>
    <name evidence="2" type="ORF">ARMGADRAFT_1164900</name>
</gene>
<dbReference type="PROSITE" id="PS00109">
    <property type="entry name" value="PROTEIN_KINASE_TYR"/>
    <property type="match status" value="1"/>
</dbReference>
<dbReference type="InterPro" id="IPR051681">
    <property type="entry name" value="Ser/Thr_Kinases-Pseudokinases"/>
</dbReference>
<evidence type="ECO:0000313" key="3">
    <source>
        <dbReference type="Proteomes" id="UP000217790"/>
    </source>
</evidence>
<keyword evidence="2" id="KW-0808">Transferase</keyword>
<dbReference type="PANTHER" id="PTHR44329:SF214">
    <property type="entry name" value="PROTEIN KINASE DOMAIN-CONTAINING PROTEIN"/>
    <property type="match status" value="1"/>
</dbReference>
<organism evidence="2 3">
    <name type="scientific">Armillaria gallica</name>
    <name type="common">Bulbous honey fungus</name>
    <name type="synonym">Armillaria bulbosa</name>
    <dbReference type="NCBI Taxonomy" id="47427"/>
    <lineage>
        <taxon>Eukaryota</taxon>
        <taxon>Fungi</taxon>
        <taxon>Dikarya</taxon>
        <taxon>Basidiomycota</taxon>
        <taxon>Agaricomycotina</taxon>
        <taxon>Agaricomycetes</taxon>
        <taxon>Agaricomycetidae</taxon>
        <taxon>Agaricales</taxon>
        <taxon>Marasmiineae</taxon>
        <taxon>Physalacriaceae</taxon>
        <taxon>Armillaria</taxon>
    </lineage>
</organism>
<proteinExistence type="predicted"/>
<evidence type="ECO:0000259" key="1">
    <source>
        <dbReference type="PROSITE" id="PS50011"/>
    </source>
</evidence>
<dbReference type="OMA" id="HPRPENK"/>
<protein>
    <submittedName>
        <fullName evidence="2">Kinase-like protein</fullName>
    </submittedName>
</protein>
<dbReference type="Gene3D" id="1.10.510.10">
    <property type="entry name" value="Transferase(Phosphotransferase) domain 1"/>
    <property type="match status" value="1"/>
</dbReference>
<dbReference type="GO" id="GO:0005524">
    <property type="term" value="F:ATP binding"/>
    <property type="evidence" value="ECO:0007669"/>
    <property type="project" value="InterPro"/>
</dbReference>
<feature type="domain" description="Protein kinase" evidence="1">
    <location>
        <begin position="90"/>
        <end position="358"/>
    </location>
</feature>